<dbReference type="SUPFAM" id="SSF52402">
    <property type="entry name" value="Adenine nucleotide alpha hydrolases-like"/>
    <property type="match status" value="1"/>
</dbReference>
<evidence type="ECO:0000256" key="4">
    <source>
        <dbReference type="ARBA" id="ARBA00048741"/>
    </source>
</evidence>
<proteinExistence type="predicted"/>
<evidence type="ECO:0000313" key="6">
    <source>
        <dbReference type="EMBL" id="QMT16756.1"/>
    </source>
</evidence>
<sequence>MKFNNHSGFNWTSENGIYVKGYMYLEEKYVKNIDVINCLKFIDNYRDFHSFVKKINGSFCIIIHKPCGTWAAVDRARSFPLYYSTETFEVTDAVETFLEENNANKGFDDLAIAELMSSGFIQNNRTTIGSIKQILAGETIEIADERISRNFYFKHTHNNKSYENNLQVVAKLKEVSNNIFDRLINSLEGKTAIIPLSGGYDSRFIASMLKNKGFTNVICYTYGQEGSYEVEVSKKVAETLGFQWYFVKYDENVWEQLLSEDCLLYAENMHNYSGIPHFQDYPALKELTKKNIIPKNSVIVNGFCGDLPAGSFVLAEVDEFNIEYNLEWLVQFIFKHHYQFLEVPESYEESIKEQIKDFLLLMNEKVIDFESFTSLYEAWFTNSRPIQWVVNSNRVYEHFGLEWRMPLWDLEFINFFYSLETKYRRDSLIYYEFLFSEVFNTPGLDTRKPEITIAKPIKYSSSLKGRLRKKAYVLLVKISFFTGWTSWNYFDVNNYSKAALILYKDMNSKKLVNKKSLNFHQVNALWWSERKYGVKKTKRIIYETS</sequence>
<dbReference type="Pfam" id="PF00733">
    <property type="entry name" value="Asn_synthase"/>
    <property type="match status" value="1"/>
</dbReference>
<keyword evidence="3" id="KW-0061">Asparagine biosynthesis</keyword>
<dbReference type="InterPro" id="IPR014729">
    <property type="entry name" value="Rossmann-like_a/b/a_fold"/>
</dbReference>
<evidence type="ECO:0000256" key="2">
    <source>
        <dbReference type="ARBA" id="ARBA00012737"/>
    </source>
</evidence>
<dbReference type="Proteomes" id="UP000514716">
    <property type="component" value="Chromosome"/>
</dbReference>
<gene>
    <name evidence="6" type="ORF">H1Q58_12375</name>
</gene>
<feature type="domain" description="Asparagine synthetase" evidence="5">
    <location>
        <begin position="196"/>
        <end position="424"/>
    </location>
</feature>
<dbReference type="EC" id="6.3.5.4" evidence="2"/>
<dbReference type="RefSeq" id="WP_182091696.1">
    <property type="nucleotide sequence ID" value="NZ_CP059540.1"/>
</dbReference>
<dbReference type="GO" id="GO:0006529">
    <property type="term" value="P:asparagine biosynthetic process"/>
    <property type="evidence" value="ECO:0007669"/>
    <property type="project" value="UniProtKB-KW"/>
</dbReference>
<keyword evidence="3" id="KW-0028">Amino-acid biosynthesis</keyword>
<dbReference type="InterPro" id="IPR001962">
    <property type="entry name" value="Asn_synthase"/>
</dbReference>
<dbReference type="GO" id="GO:0004066">
    <property type="term" value="F:asparagine synthase (glutamine-hydrolyzing) activity"/>
    <property type="evidence" value="ECO:0007669"/>
    <property type="project" value="UniProtKB-EC"/>
</dbReference>
<dbReference type="KEGG" id="pdec:H1Q58_12375"/>
<name>A0A7D7QZF1_PLAMR</name>
<dbReference type="EMBL" id="CP059540">
    <property type="protein sequence ID" value="QMT16756.1"/>
    <property type="molecule type" value="Genomic_DNA"/>
</dbReference>
<evidence type="ECO:0000259" key="5">
    <source>
        <dbReference type="Pfam" id="PF00733"/>
    </source>
</evidence>
<accession>A0A7D7QZF1</accession>
<comment type="pathway">
    <text evidence="1">Amino-acid biosynthesis; L-asparagine biosynthesis; L-asparagine from L-aspartate (L-Gln route): step 1/1.</text>
</comment>
<dbReference type="PANTHER" id="PTHR43284">
    <property type="entry name" value="ASPARAGINE SYNTHETASE (GLUTAMINE-HYDROLYZING)"/>
    <property type="match status" value="1"/>
</dbReference>
<dbReference type="InterPro" id="IPR051786">
    <property type="entry name" value="ASN_synthetase/amidase"/>
</dbReference>
<reference evidence="6 7" key="1">
    <citation type="submission" date="2020-07" db="EMBL/GenBank/DDBJ databases">
        <title>Screening of a cold-adapted Planococcus bacterium producing protease in traditional shrimp paste and protease identification by genome sequencing.</title>
        <authorList>
            <person name="Gao R."/>
            <person name="Leng W."/>
            <person name="Chu Q."/>
            <person name="Wu X."/>
            <person name="Liu H."/>
            <person name="Li X."/>
        </authorList>
    </citation>
    <scope>NUCLEOTIDE SEQUENCE [LARGE SCALE GENOMIC DNA]</scope>
    <source>
        <strain evidence="6 7">XJ11</strain>
    </source>
</reference>
<protein>
    <recommendedName>
        <fullName evidence="2">asparagine synthase (glutamine-hydrolyzing)</fullName>
        <ecNumber evidence="2">6.3.5.4</ecNumber>
    </recommendedName>
</protein>
<evidence type="ECO:0000313" key="7">
    <source>
        <dbReference type="Proteomes" id="UP000514716"/>
    </source>
</evidence>
<comment type="catalytic activity">
    <reaction evidence="4">
        <text>L-aspartate + L-glutamine + ATP + H2O = L-asparagine + L-glutamate + AMP + diphosphate + H(+)</text>
        <dbReference type="Rhea" id="RHEA:12228"/>
        <dbReference type="ChEBI" id="CHEBI:15377"/>
        <dbReference type="ChEBI" id="CHEBI:15378"/>
        <dbReference type="ChEBI" id="CHEBI:29985"/>
        <dbReference type="ChEBI" id="CHEBI:29991"/>
        <dbReference type="ChEBI" id="CHEBI:30616"/>
        <dbReference type="ChEBI" id="CHEBI:33019"/>
        <dbReference type="ChEBI" id="CHEBI:58048"/>
        <dbReference type="ChEBI" id="CHEBI:58359"/>
        <dbReference type="ChEBI" id="CHEBI:456215"/>
        <dbReference type="EC" id="6.3.5.4"/>
    </reaction>
</comment>
<keyword evidence="7" id="KW-1185">Reference proteome</keyword>
<dbReference type="Gene3D" id="3.40.50.620">
    <property type="entry name" value="HUPs"/>
    <property type="match status" value="1"/>
</dbReference>
<evidence type="ECO:0000256" key="3">
    <source>
        <dbReference type="ARBA" id="ARBA00022888"/>
    </source>
</evidence>
<organism evidence="6 7">
    <name type="scientific">Planococcus maritimus</name>
    <dbReference type="NCBI Taxonomy" id="192421"/>
    <lineage>
        <taxon>Bacteria</taxon>
        <taxon>Bacillati</taxon>
        <taxon>Bacillota</taxon>
        <taxon>Bacilli</taxon>
        <taxon>Bacillales</taxon>
        <taxon>Caryophanaceae</taxon>
        <taxon>Planococcus</taxon>
    </lineage>
</organism>
<evidence type="ECO:0000256" key="1">
    <source>
        <dbReference type="ARBA" id="ARBA00005187"/>
    </source>
</evidence>
<dbReference type="PANTHER" id="PTHR43284:SF1">
    <property type="entry name" value="ASPARAGINE SYNTHETASE"/>
    <property type="match status" value="1"/>
</dbReference>
<dbReference type="AlphaFoldDB" id="A0A7D7QZF1"/>